<feature type="region of interest" description="Disordered" evidence="1">
    <location>
        <begin position="200"/>
        <end position="290"/>
    </location>
</feature>
<comment type="caution">
    <text evidence="2">The sequence shown here is derived from an EMBL/GenBank/DDBJ whole genome shotgun (WGS) entry which is preliminary data.</text>
</comment>
<dbReference type="GO" id="GO:0005634">
    <property type="term" value="C:nucleus"/>
    <property type="evidence" value="ECO:0007669"/>
    <property type="project" value="InterPro"/>
</dbReference>
<feature type="compositionally biased region" description="Basic and acidic residues" evidence="1">
    <location>
        <begin position="715"/>
        <end position="728"/>
    </location>
</feature>
<name>A0AA39V787_9LECA</name>
<dbReference type="PANTHER" id="PTHR15992">
    <property type="entry name" value="HOLLIDAY JUNCTION RECOGNITION PROTEIN"/>
    <property type="match status" value="1"/>
</dbReference>
<dbReference type="AlphaFoldDB" id="A0AA39V787"/>
<feature type="region of interest" description="Disordered" evidence="1">
    <location>
        <begin position="761"/>
        <end position="800"/>
    </location>
</feature>
<feature type="region of interest" description="Disordered" evidence="1">
    <location>
        <begin position="625"/>
        <end position="649"/>
    </location>
</feature>
<dbReference type="GO" id="GO:0042393">
    <property type="term" value="F:histone binding"/>
    <property type="evidence" value="ECO:0007669"/>
    <property type="project" value="InterPro"/>
</dbReference>
<evidence type="ECO:0000313" key="2">
    <source>
        <dbReference type="EMBL" id="KAK0515834.1"/>
    </source>
</evidence>
<dbReference type="Pfam" id="PF10384">
    <property type="entry name" value="Scm3"/>
    <property type="match status" value="1"/>
</dbReference>
<feature type="region of interest" description="Disordered" evidence="1">
    <location>
        <begin position="440"/>
        <end position="462"/>
    </location>
</feature>
<feature type="compositionally biased region" description="Basic and acidic residues" evidence="1">
    <location>
        <begin position="235"/>
        <end position="247"/>
    </location>
</feature>
<reference evidence="2" key="1">
    <citation type="submission" date="2023-03" db="EMBL/GenBank/DDBJ databases">
        <title>Complete genome of Cladonia borealis.</title>
        <authorList>
            <person name="Park H."/>
        </authorList>
    </citation>
    <scope>NUCLEOTIDE SEQUENCE</scope>
    <source>
        <strain evidence="2">ANT050790</strain>
    </source>
</reference>
<feature type="compositionally biased region" description="Low complexity" evidence="1">
    <location>
        <begin position="625"/>
        <end position="641"/>
    </location>
</feature>
<evidence type="ECO:0008006" key="4">
    <source>
        <dbReference type="Google" id="ProtNLM"/>
    </source>
</evidence>
<gene>
    <name evidence="2" type="ORF">JMJ35_001868</name>
</gene>
<organism evidence="2 3">
    <name type="scientific">Cladonia borealis</name>
    <dbReference type="NCBI Taxonomy" id="184061"/>
    <lineage>
        <taxon>Eukaryota</taxon>
        <taxon>Fungi</taxon>
        <taxon>Dikarya</taxon>
        <taxon>Ascomycota</taxon>
        <taxon>Pezizomycotina</taxon>
        <taxon>Lecanoromycetes</taxon>
        <taxon>OSLEUM clade</taxon>
        <taxon>Lecanoromycetidae</taxon>
        <taxon>Lecanorales</taxon>
        <taxon>Lecanorineae</taxon>
        <taxon>Cladoniaceae</taxon>
        <taxon>Cladonia</taxon>
    </lineage>
</organism>
<feature type="compositionally biased region" description="Basic and acidic residues" evidence="1">
    <location>
        <begin position="270"/>
        <end position="281"/>
    </location>
</feature>
<dbReference type="InterPro" id="IPR009072">
    <property type="entry name" value="Histone-fold"/>
</dbReference>
<dbReference type="Proteomes" id="UP001166286">
    <property type="component" value="Unassembled WGS sequence"/>
</dbReference>
<keyword evidence="3" id="KW-1185">Reference proteome</keyword>
<dbReference type="GO" id="GO:0046982">
    <property type="term" value="F:protein heterodimerization activity"/>
    <property type="evidence" value="ECO:0007669"/>
    <property type="project" value="InterPro"/>
</dbReference>
<evidence type="ECO:0000256" key="1">
    <source>
        <dbReference type="SAM" id="MobiDB-lite"/>
    </source>
</evidence>
<feature type="region of interest" description="Disordered" evidence="1">
    <location>
        <begin position="818"/>
        <end position="846"/>
    </location>
</feature>
<sequence>MEPPLKRQRLSTTVESEGDLQERRVRNDLQLKSRFETIFEKYSKDFEGIGDEIDMRTGEIVVNNGHILGMTSERDIGDFGDDEISSGELESGYYSEDEDSHSLEDYNGSRNTILKPVDLEDAVIISQAGLTLDSDNDGDSLMGEIEVERQADEQIVESWGIAVSDLEEDELANSEFEWMNPRHIRAVARDRWQIRKQQLESLDEPSVDPAWRAPPLPNSTLSLSVKKKASPTRVGDNRRESASEARKISIWAPEKIRGQRRKSSCQSIPKEQREHQRKSPSDSHNAGQSSQPHLWALNEEDWVGNFEATETIEWKDMEPYFPQETEQSIALDCSYVTPHQRAETTAKLVPSTEPMLQSPLPSDSRFRARENASKQSLLPESSIPHSDAKLAGQLPRDLMPVMIEQSTITDARITRSIESSDEHRVHPCKSLQRARVITNSTSLQPMSAGTQSRFASADQQSQEHVKSFDHFSQGDCKYESASDNPANTSIPRVMSVARIHKFDEKIARLQLETEKEDMHVEELPQQTDRALAVATTAVDVCQNGLARLGPQKYGAGHPRLVESRELHLIGDVPAILEGKSAQTLMAQDSDVLPVPNDNGGEHQSRPIDDGSTLNTVFLETSGATQAPQVAASASPVSRSPTDGPGLIPRLDWTRSTECLAREEAPTAELGTCDAISEQKLQCTSRSWANTYTVQVVIPAVTTHTSKDTMPTVDVELDKPRTGSKEDNGRLTTSPVGERSRHLLCQRTSSGVIESKHQLTIPNLHVDPSTEHEAHSTRAQSDLEDPLCTEIPDSQPWSRSSLSLESLGKHGIKATKTSATFLQRPQHSNKSVHNSPVSPKKQRKKPVQIAVADSFSSISEAMLDCSEDELSFM</sequence>
<dbReference type="InterPro" id="IPR018465">
    <property type="entry name" value="Scm3/HJURP"/>
</dbReference>
<dbReference type="EMBL" id="JAFEKC020000003">
    <property type="protein sequence ID" value="KAK0515834.1"/>
    <property type="molecule type" value="Genomic_DNA"/>
</dbReference>
<feature type="region of interest" description="Disordered" evidence="1">
    <location>
        <begin position="72"/>
        <end position="102"/>
    </location>
</feature>
<dbReference type="Gene3D" id="1.10.20.10">
    <property type="entry name" value="Histone, subunit A"/>
    <property type="match status" value="1"/>
</dbReference>
<feature type="region of interest" description="Disordered" evidence="1">
    <location>
        <begin position="714"/>
        <end position="736"/>
    </location>
</feature>
<feature type="compositionally biased region" description="Polar residues" evidence="1">
    <location>
        <begin position="440"/>
        <end position="460"/>
    </location>
</feature>
<proteinExistence type="predicted"/>
<protein>
    <recommendedName>
        <fullName evidence="4">Myb-like DNA-binding domain protein</fullName>
    </recommendedName>
</protein>
<dbReference type="PANTHER" id="PTHR15992:SF5">
    <property type="entry name" value="HOLLIDAY JUNCTION RECOGNITION PROTEIN"/>
    <property type="match status" value="1"/>
</dbReference>
<feature type="compositionally biased region" description="Polar residues" evidence="1">
    <location>
        <begin position="818"/>
        <end position="836"/>
    </location>
</feature>
<evidence type="ECO:0000313" key="3">
    <source>
        <dbReference type="Proteomes" id="UP001166286"/>
    </source>
</evidence>
<accession>A0AA39V787</accession>
<feature type="region of interest" description="Disordered" evidence="1">
    <location>
        <begin position="1"/>
        <end position="21"/>
    </location>
</feature>